<feature type="transmembrane region" description="Helical" evidence="6">
    <location>
        <begin position="364"/>
        <end position="382"/>
    </location>
</feature>
<evidence type="ECO:0000256" key="1">
    <source>
        <dbReference type="ARBA" id="ARBA00004651"/>
    </source>
</evidence>
<keyword evidence="3 6" id="KW-0812">Transmembrane</keyword>
<dbReference type="EMBL" id="OCNJ01000008">
    <property type="protein sequence ID" value="SOD99142.1"/>
    <property type="molecule type" value="Genomic_DNA"/>
</dbReference>
<dbReference type="GO" id="GO:0005886">
    <property type="term" value="C:plasma membrane"/>
    <property type="evidence" value="ECO:0007669"/>
    <property type="project" value="UniProtKB-SubCell"/>
</dbReference>
<name>A0A286GUJ1_9PROT</name>
<dbReference type="Pfam" id="PF07690">
    <property type="entry name" value="MFS_1"/>
    <property type="match status" value="1"/>
</dbReference>
<feature type="transmembrane region" description="Helical" evidence="6">
    <location>
        <begin position="60"/>
        <end position="78"/>
    </location>
</feature>
<feature type="transmembrane region" description="Helical" evidence="6">
    <location>
        <begin position="303"/>
        <end position="324"/>
    </location>
</feature>
<reference evidence="8 9" key="1">
    <citation type="submission" date="2017-09" db="EMBL/GenBank/DDBJ databases">
        <authorList>
            <person name="Ehlers B."/>
            <person name="Leendertz F.H."/>
        </authorList>
    </citation>
    <scope>NUCLEOTIDE SEQUENCE [LARGE SCALE GENOMIC DNA]</scope>
    <source>
        <strain evidence="8 9">USBA 140</strain>
    </source>
</reference>
<dbReference type="PANTHER" id="PTHR43124:SF3">
    <property type="entry name" value="CHLORAMPHENICOL EFFLUX PUMP RV0191"/>
    <property type="match status" value="1"/>
</dbReference>
<keyword evidence="4 6" id="KW-1133">Transmembrane helix</keyword>
<keyword evidence="5 6" id="KW-0472">Membrane</keyword>
<dbReference type="PANTHER" id="PTHR43124">
    <property type="entry name" value="PURINE EFFLUX PUMP PBUE"/>
    <property type="match status" value="1"/>
</dbReference>
<evidence type="ECO:0000256" key="4">
    <source>
        <dbReference type="ARBA" id="ARBA00022989"/>
    </source>
</evidence>
<accession>A0A286GUJ1</accession>
<evidence type="ECO:0000256" key="3">
    <source>
        <dbReference type="ARBA" id="ARBA00022692"/>
    </source>
</evidence>
<evidence type="ECO:0000256" key="6">
    <source>
        <dbReference type="SAM" id="Phobius"/>
    </source>
</evidence>
<feature type="domain" description="Major facilitator superfamily (MFS) profile" evidence="7">
    <location>
        <begin position="64"/>
        <end position="460"/>
    </location>
</feature>
<feature type="transmembrane region" description="Helical" evidence="6">
    <location>
        <begin position="154"/>
        <end position="173"/>
    </location>
</feature>
<keyword evidence="2" id="KW-1003">Cell membrane</keyword>
<feature type="transmembrane region" description="Helical" evidence="6">
    <location>
        <begin position="98"/>
        <end position="122"/>
    </location>
</feature>
<organism evidence="8 9">
    <name type="scientific">Caenispirillum bisanense</name>
    <dbReference type="NCBI Taxonomy" id="414052"/>
    <lineage>
        <taxon>Bacteria</taxon>
        <taxon>Pseudomonadati</taxon>
        <taxon>Pseudomonadota</taxon>
        <taxon>Alphaproteobacteria</taxon>
        <taxon>Rhodospirillales</taxon>
        <taxon>Novispirillaceae</taxon>
        <taxon>Caenispirillum</taxon>
    </lineage>
</organism>
<proteinExistence type="predicted"/>
<feature type="transmembrane region" description="Helical" evidence="6">
    <location>
        <begin position="129"/>
        <end position="148"/>
    </location>
</feature>
<evidence type="ECO:0000256" key="5">
    <source>
        <dbReference type="ARBA" id="ARBA00023136"/>
    </source>
</evidence>
<gene>
    <name evidence="8" type="ORF">SAMN05421508_108234</name>
</gene>
<comment type="subcellular location">
    <subcellularLocation>
        <location evidence="1">Cell membrane</location>
        <topology evidence="1">Multi-pass membrane protein</topology>
    </subcellularLocation>
</comment>
<dbReference type="Proteomes" id="UP000219621">
    <property type="component" value="Unassembled WGS sequence"/>
</dbReference>
<feature type="transmembrane region" description="Helical" evidence="6">
    <location>
        <begin position="185"/>
        <end position="207"/>
    </location>
</feature>
<dbReference type="SUPFAM" id="SSF103473">
    <property type="entry name" value="MFS general substrate transporter"/>
    <property type="match status" value="1"/>
</dbReference>
<dbReference type="InterPro" id="IPR020846">
    <property type="entry name" value="MFS_dom"/>
</dbReference>
<dbReference type="InterPro" id="IPR050189">
    <property type="entry name" value="MFS_Efflux_Transporters"/>
</dbReference>
<dbReference type="PROSITE" id="PS50850">
    <property type="entry name" value="MFS"/>
    <property type="match status" value="1"/>
</dbReference>
<dbReference type="GO" id="GO:0022857">
    <property type="term" value="F:transmembrane transporter activity"/>
    <property type="evidence" value="ECO:0007669"/>
    <property type="project" value="InterPro"/>
</dbReference>
<dbReference type="Gene3D" id="1.20.1250.20">
    <property type="entry name" value="MFS general substrate transporter like domains"/>
    <property type="match status" value="1"/>
</dbReference>
<feature type="transmembrane region" description="Helical" evidence="6">
    <location>
        <begin position="265"/>
        <end position="283"/>
    </location>
</feature>
<feature type="transmembrane region" description="Helical" evidence="6">
    <location>
        <begin position="432"/>
        <end position="453"/>
    </location>
</feature>
<feature type="transmembrane region" description="Helical" evidence="6">
    <location>
        <begin position="402"/>
        <end position="420"/>
    </location>
</feature>
<dbReference type="InterPro" id="IPR011701">
    <property type="entry name" value="MFS"/>
</dbReference>
<sequence length="460" mass="48438">MTATWWRNRTGPPTEVALVAGRRAVLKSDVREAKPSLLLRKVRHLMPALPASARLPLGSVIARVFLPFALGYFLSYLYRSVNAVISPYLRTDVGLEAADLGLLTSAYFLAFALAQLPIGVALDRMGPRLVEAFLLLFATAGAVLFAVGQDTATLVAGRALIGLGVAACLMSALKSMTQWFPLEKLPLVNGIVVASGGLGALAATAPTELIVDAVGWRPVFWGLAAVTLACAVILVVVVPEKRREGAHESLIDSLRTLGAIFRSRAFWRIAPAVAMNQGGFMAIQGLWAGPWLRDVAGLSKPEAASVLLLTAAAMVGGQLGLGIVAERAGRVGVKPLTVFAVGMGLFITAEALLALGVVSLTVPLWIAFGFFGTVGILCYAVLSRQFSAALAGRTNTSLNLTMFAAAFAFQWGMGAIIGQWPQDAAGAYPPAAYSAAIGTVVVLQTLAWGWLIVSGWRERA</sequence>
<feature type="transmembrane region" description="Helical" evidence="6">
    <location>
        <begin position="336"/>
        <end position="358"/>
    </location>
</feature>
<evidence type="ECO:0000313" key="9">
    <source>
        <dbReference type="Proteomes" id="UP000219621"/>
    </source>
</evidence>
<evidence type="ECO:0000259" key="7">
    <source>
        <dbReference type="PROSITE" id="PS50850"/>
    </source>
</evidence>
<evidence type="ECO:0000256" key="2">
    <source>
        <dbReference type="ARBA" id="ARBA00022475"/>
    </source>
</evidence>
<protein>
    <submittedName>
        <fullName evidence="8">Predicted arabinose efflux permease, MFS family</fullName>
    </submittedName>
</protein>
<keyword evidence="9" id="KW-1185">Reference proteome</keyword>
<dbReference type="AlphaFoldDB" id="A0A286GUJ1"/>
<feature type="transmembrane region" description="Helical" evidence="6">
    <location>
        <begin position="219"/>
        <end position="238"/>
    </location>
</feature>
<dbReference type="InterPro" id="IPR036259">
    <property type="entry name" value="MFS_trans_sf"/>
</dbReference>
<evidence type="ECO:0000313" key="8">
    <source>
        <dbReference type="EMBL" id="SOD99142.1"/>
    </source>
</evidence>